<name>A0A0F9AAI8_9ZZZZ</name>
<dbReference type="EMBL" id="LAZR01055836">
    <property type="protein sequence ID" value="KKK75499.1"/>
    <property type="molecule type" value="Genomic_DNA"/>
</dbReference>
<dbReference type="Pfam" id="PF14354">
    <property type="entry name" value="Lar_restr_allev"/>
    <property type="match status" value="1"/>
</dbReference>
<evidence type="ECO:0008006" key="2">
    <source>
        <dbReference type="Google" id="ProtNLM"/>
    </source>
</evidence>
<evidence type="ECO:0000313" key="1">
    <source>
        <dbReference type="EMBL" id="KKK75499.1"/>
    </source>
</evidence>
<protein>
    <recommendedName>
        <fullName evidence="2">Restriction alleviation protein, Lar family</fullName>
    </recommendedName>
</protein>
<proteinExistence type="predicted"/>
<sequence length="119" mass="13455">MNLNDQIQAWRHAAEGELLPCPFCGGKAELGDGRFHDWKVECEECFVEVTHLERDAVINLWNTRTPAVPALCDALEVTEDMFIDVLIDLHPGLSGEMEREKGLEEYKTRIAKILESDNG</sequence>
<reference evidence="1" key="1">
    <citation type="journal article" date="2015" name="Nature">
        <title>Complex archaea that bridge the gap between prokaryotes and eukaryotes.</title>
        <authorList>
            <person name="Spang A."/>
            <person name="Saw J.H."/>
            <person name="Jorgensen S.L."/>
            <person name="Zaremba-Niedzwiedzka K."/>
            <person name="Martijn J."/>
            <person name="Lind A.E."/>
            <person name="van Eijk R."/>
            <person name="Schleper C."/>
            <person name="Guy L."/>
            <person name="Ettema T.J."/>
        </authorList>
    </citation>
    <scope>NUCLEOTIDE SEQUENCE</scope>
</reference>
<accession>A0A0F9AAI8</accession>
<gene>
    <name evidence="1" type="ORF">LCGC14_2873110</name>
</gene>
<comment type="caution">
    <text evidence="1">The sequence shown here is derived from an EMBL/GenBank/DDBJ whole genome shotgun (WGS) entry which is preliminary data.</text>
</comment>
<organism evidence="1">
    <name type="scientific">marine sediment metagenome</name>
    <dbReference type="NCBI Taxonomy" id="412755"/>
    <lineage>
        <taxon>unclassified sequences</taxon>
        <taxon>metagenomes</taxon>
        <taxon>ecological metagenomes</taxon>
    </lineage>
</organism>
<dbReference type="AlphaFoldDB" id="A0A0F9AAI8"/>